<dbReference type="OrthoDB" id="1100174at2"/>
<keyword evidence="1" id="KW-1133">Transmembrane helix</keyword>
<dbReference type="RefSeq" id="WP_007471676.1">
    <property type="nucleotide sequence ID" value="NZ_KQ130616.1"/>
</dbReference>
<accession>A0A0J8GEF7</accession>
<dbReference type="PATRIC" id="fig|1430899.3.peg.1741"/>
<feature type="transmembrane region" description="Helical" evidence="1">
    <location>
        <begin position="7"/>
        <end position="31"/>
    </location>
</feature>
<evidence type="ECO:0000256" key="1">
    <source>
        <dbReference type="SAM" id="Phobius"/>
    </source>
</evidence>
<dbReference type="AlphaFoldDB" id="A0A0J8GEF7"/>
<sequence length="159" mass="17496">MKKETLFLKIAICILCIPVILLAFIGLPLLIREALDAFPKQLALIYIAFGSIYLSAIPFFTVVFQAFKLLLLIDKKEAFSKSAVHKLMIIKVSAFIISGLYVLTLPLFYMAAEYDDAPGVIIVGLIVIFAAFVVAIFAAVLEKLLANAILIKSENDLTI</sequence>
<keyword evidence="3" id="KW-1185">Reference proteome</keyword>
<organism evidence="2 3">
    <name type="scientific">Listeria fleischmannii 1991</name>
    <dbReference type="NCBI Taxonomy" id="1430899"/>
    <lineage>
        <taxon>Bacteria</taxon>
        <taxon>Bacillati</taxon>
        <taxon>Bacillota</taxon>
        <taxon>Bacilli</taxon>
        <taxon>Bacillales</taxon>
        <taxon>Listeriaceae</taxon>
        <taxon>Listeria</taxon>
    </lineage>
</organism>
<reference evidence="2 3" key="1">
    <citation type="journal article" date="2015" name="Genome Biol. Evol.">
        <title>Comparative Genomics of Listeria Sensu Lato: Genus-Wide Differences in Evolutionary Dynamics and the Progressive Gain of Complex, Potentially Pathogenicity-Related Traits through Lateral Gene Transfer.</title>
        <authorList>
            <person name="Chiara M."/>
            <person name="Caruso M."/>
            <person name="D'Erchia A.M."/>
            <person name="Manzari C."/>
            <person name="Fraccalvieri R."/>
            <person name="Goffredo E."/>
            <person name="Latorre L."/>
            <person name="Miccolupo A."/>
            <person name="Padalino I."/>
            <person name="Santagada G."/>
            <person name="Chiocco D."/>
            <person name="Pesole G."/>
            <person name="Horner D.S."/>
            <person name="Parisi A."/>
        </authorList>
    </citation>
    <scope>NUCLEOTIDE SEQUENCE [LARGE SCALE GENOMIC DNA]</scope>
    <source>
        <strain evidence="2 3">1991</strain>
    </source>
</reference>
<protein>
    <recommendedName>
        <fullName evidence="4">YoaS protein</fullName>
    </recommendedName>
</protein>
<feature type="transmembrane region" description="Helical" evidence="1">
    <location>
        <begin position="88"/>
        <end position="111"/>
    </location>
</feature>
<gene>
    <name evidence="2" type="ORF">X560_1704</name>
</gene>
<comment type="caution">
    <text evidence="2">The sequence shown here is derived from an EMBL/GenBank/DDBJ whole genome shotgun (WGS) entry which is preliminary data.</text>
</comment>
<keyword evidence="1" id="KW-0472">Membrane</keyword>
<evidence type="ECO:0000313" key="3">
    <source>
        <dbReference type="Proteomes" id="UP000052258"/>
    </source>
</evidence>
<evidence type="ECO:0000313" key="2">
    <source>
        <dbReference type="EMBL" id="KMT59163.1"/>
    </source>
</evidence>
<dbReference type="EMBL" id="AZHO01000021">
    <property type="protein sequence ID" value="KMT59163.1"/>
    <property type="molecule type" value="Genomic_DNA"/>
</dbReference>
<evidence type="ECO:0008006" key="4">
    <source>
        <dbReference type="Google" id="ProtNLM"/>
    </source>
</evidence>
<proteinExistence type="predicted"/>
<dbReference type="InterPro" id="IPR021354">
    <property type="entry name" value="DUF2975"/>
</dbReference>
<dbReference type="Proteomes" id="UP000052258">
    <property type="component" value="Unassembled WGS sequence"/>
</dbReference>
<feature type="transmembrane region" description="Helical" evidence="1">
    <location>
        <begin position="117"/>
        <end position="141"/>
    </location>
</feature>
<name>A0A0J8GEF7_9LIST</name>
<dbReference type="Pfam" id="PF11188">
    <property type="entry name" value="DUF2975"/>
    <property type="match status" value="1"/>
</dbReference>
<feature type="transmembrane region" description="Helical" evidence="1">
    <location>
        <begin position="43"/>
        <end position="67"/>
    </location>
</feature>
<keyword evidence="1" id="KW-0812">Transmembrane</keyword>